<dbReference type="InterPro" id="IPR052016">
    <property type="entry name" value="Bact_Sigma-Reg"/>
</dbReference>
<feature type="coiled-coil region" evidence="2">
    <location>
        <begin position="390"/>
        <end position="424"/>
    </location>
</feature>
<evidence type="ECO:0000256" key="3">
    <source>
        <dbReference type="SAM" id="Phobius"/>
    </source>
</evidence>
<dbReference type="GO" id="GO:0016020">
    <property type="term" value="C:membrane"/>
    <property type="evidence" value="ECO:0007669"/>
    <property type="project" value="InterPro"/>
</dbReference>
<reference evidence="5 6" key="1">
    <citation type="submission" date="2019-06" db="EMBL/GenBank/DDBJ databases">
        <title>Whole genome shotgun sequence of Halomonas halmophila NBRC 15537.</title>
        <authorList>
            <person name="Hosoyama A."/>
            <person name="Uohara A."/>
            <person name="Ohji S."/>
            <person name="Ichikawa N."/>
        </authorList>
    </citation>
    <scope>NUCLEOTIDE SEQUENCE [LARGE SCALE GENOMIC DNA]</scope>
    <source>
        <strain evidence="5 6">NBRC 15537</strain>
    </source>
</reference>
<accession>A0A4Y4F276</accession>
<dbReference type="InterPro" id="IPR001932">
    <property type="entry name" value="PPM-type_phosphatase-like_dom"/>
</dbReference>
<keyword evidence="3" id="KW-0812">Transmembrane</keyword>
<evidence type="ECO:0000256" key="1">
    <source>
        <dbReference type="ARBA" id="ARBA00022801"/>
    </source>
</evidence>
<name>A0A4Y4F276_9GAMM</name>
<dbReference type="NCBIfam" id="NF038263">
    <property type="entry name" value="prot_phos_SiaA"/>
    <property type="match status" value="1"/>
</dbReference>
<dbReference type="Gene3D" id="3.60.40.10">
    <property type="entry name" value="PPM-type phosphatase domain"/>
    <property type="match status" value="1"/>
</dbReference>
<dbReference type="Pfam" id="PF00672">
    <property type="entry name" value="HAMP"/>
    <property type="match status" value="1"/>
</dbReference>
<dbReference type="SUPFAM" id="SSF158472">
    <property type="entry name" value="HAMP domain-like"/>
    <property type="match status" value="1"/>
</dbReference>
<evidence type="ECO:0000313" key="5">
    <source>
        <dbReference type="EMBL" id="GED21690.1"/>
    </source>
</evidence>
<dbReference type="OrthoDB" id="5496380at2"/>
<sequence length="687" mass="77477">MKTFWGLRTKSTLALLTACVAALIPALLIAWQALDDVRRHFASGYAEQYTLLHMQRILTPISRDLALSRRLADSVVTREWLADPDDPRLRRRFFEEAAGYREQFSDDAYFIVEHASGDYHYNSDQQEFSSAPRYQLSPNDPADDWYYHTIQNPAAYTIDVSQDHKLGVTKVWFNVKIRQDGKLLGLTGGGIDLGSFLDRYMRNSPTGLTPMIIDKQGLIQAHPDRERVTVGTDDTLAGQEQASRLHDLLDDPQDREELDGILQKALRQPGNVRILEASMQGRPHLLAVGYLQELDWMLVTAVDLRATPVINERWLWPMILGLLAVLGVLALVFLYASNRLILRPVQRLQRSARALADGGEHTPLPTSRQDEIGQLSRTFSYMAERIARHTQDLEERVQTRTQELMQANQEMQQARREIDASIEYASIIQRAILPNRRLAARLPDQHAVLWRPRDTVGGDVYVFHADDQGYLIGLVDCAGHGVPGALMTMLARAIIDNAILRHGPSDPAALLNETDRQIRATLHTGSQLNVIATHMDAGLAWVEPQTSRLTFAGAKMTLYATDGHQLEYHDGGKRALGQKRIMTYRNQTLPLHHDWTYTLCTDGFLDQAGGEHGFGFGHSRLHDMLQRHASAPLDEQIAAYEAELEGYRGNLPQRDDITMLCFRFDAASTTYRQDASDTSRSNEKDAT</sequence>
<evidence type="ECO:0000256" key="2">
    <source>
        <dbReference type="SAM" id="Coils"/>
    </source>
</evidence>
<dbReference type="InterPro" id="IPR036457">
    <property type="entry name" value="PPM-type-like_dom_sf"/>
</dbReference>
<dbReference type="GO" id="GO:0007165">
    <property type="term" value="P:signal transduction"/>
    <property type="evidence" value="ECO:0007669"/>
    <property type="project" value="InterPro"/>
</dbReference>
<dbReference type="EMBL" id="BJOC01000011">
    <property type="protein sequence ID" value="GED21690.1"/>
    <property type="molecule type" value="Genomic_DNA"/>
</dbReference>
<dbReference type="RefSeq" id="WP_141317713.1">
    <property type="nucleotide sequence ID" value="NZ_BJOC01000011.1"/>
</dbReference>
<dbReference type="Gene3D" id="6.10.340.10">
    <property type="match status" value="1"/>
</dbReference>
<keyword evidence="1" id="KW-0378">Hydrolase</keyword>
<dbReference type="Pfam" id="PF07228">
    <property type="entry name" value="SpoIIE"/>
    <property type="match status" value="1"/>
</dbReference>
<dbReference type="CDD" id="cd06225">
    <property type="entry name" value="HAMP"/>
    <property type="match status" value="1"/>
</dbReference>
<protein>
    <recommendedName>
        <fullName evidence="4">HAMP domain-containing protein</fullName>
    </recommendedName>
</protein>
<feature type="domain" description="HAMP" evidence="4">
    <location>
        <begin position="339"/>
        <end position="391"/>
    </location>
</feature>
<dbReference type="GO" id="GO:0016791">
    <property type="term" value="F:phosphatase activity"/>
    <property type="evidence" value="ECO:0007669"/>
    <property type="project" value="TreeGrafter"/>
</dbReference>
<keyword evidence="6" id="KW-1185">Reference proteome</keyword>
<evidence type="ECO:0000259" key="4">
    <source>
        <dbReference type="PROSITE" id="PS50885"/>
    </source>
</evidence>
<organism evidence="5 6">
    <name type="scientific">Halomonas halmophila</name>
    <dbReference type="NCBI Taxonomy" id="252"/>
    <lineage>
        <taxon>Bacteria</taxon>
        <taxon>Pseudomonadati</taxon>
        <taxon>Pseudomonadota</taxon>
        <taxon>Gammaproteobacteria</taxon>
        <taxon>Oceanospirillales</taxon>
        <taxon>Halomonadaceae</taxon>
        <taxon>Halomonas</taxon>
    </lineage>
</organism>
<dbReference type="PANTHER" id="PTHR43156">
    <property type="entry name" value="STAGE II SPORULATION PROTEIN E-RELATED"/>
    <property type="match status" value="1"/>
</dbReference>
<dbReference type="Gene3D" id="3.30.450.20">
    <property type="entry name" value="PAS domain"/>
    <property type="match status" value="1"/>
</dbReference>
<evidence type="ECO:0000313" key="6">
    <source>
        <dbReference type="Proteomes" id="UP000319812"/>
    </source>
</evidence>
<comment type="caution">
    <text evidence="5">The sequence shown here is derived from an EMBL/GenBank/DDBJ whole genome shotgun (WGS) entry which is preliminary data.</text>
</comment>
<proteinExistence type="predicted"/>
<dbReference type="AlphaFoldDB" id="A0A4Y4F276"/>
<keyword evidence="3" id="KW-1133">Transmembrane helix</keyword>
<dbReference type="PANTHER" id="PTHR43156:SF9">
    <property type="entry name" value="HAMP DOMAIN-CONTAINING PROTEIN"/>
    <property type="match status" value="1"/>
</dbReference>
<keyword evidence="3" id="KW-0472">Membrane</keyword>
<keyword evidence="2" id="KW-0175">Coiled coil</keyword>
<gene>
    <name evidence="5" type="ORF">HHA01_06670</name>
</gene>
<dbReference type="SMART" id="SM00331">
    <property type="entry name" value="PP2C_SIG"/>
    <property type="match status" value="1"/>
</dbReference>
<dbReference type="PROSITE" id="PS50885">
    <property type="entry name" value="HAMP"/>
    <property type="match status" value="1"/>
</dbReference>
<feature type="transmembrane region" description="Helical" evidence="3">
    <location>
        <begin position="314"/>
        <end position="336"/>
    </location>
</feature>
<dbReference type="SMART" id="SM00304">
    <property type="entry name" value="HAMP"/>
    <property type="match status" value="1"/>
</dbReference>
<dbReference type="Proteomes" id="UP000319812">
    <property type="component" value="Unassembled WGS sequence"/>
</dbReference>
<dbReference type="InterPro" id="IPR003660">
    <property type="entry name" value="HAMP_dom"/>
</dbReference>